<reference evidence="2" key="1">
    <citation type="submission" date="2019-10" db="EMBL/GenBank/DDBJ databases">
        <authorList>
            <consortium name="DOE Joint Genome Institute"/>
            <person name="Kuo A."/>
            <person name="Miyauchi S."/>
            <person name="Kiss E."/>
            <person name="Drula E."/>
            <person name="Kohler A."/>
            <person name="Sanchez-Garcia M."/>
            <person name="Andreopoulos B."/>
            <person name="Barry K.W."/>
            <person name="Bonito G."/>
            <person name="Buee M."/>
            <person name="Carver A."/>
            <person name="Chen C."/>
            <person name="Cichocki N."/>
            <person name="Clum A."/>
            <person name="Culley D."/>
            <person name="Crous P.W."/>
            <person name="Fauchery L."/>
            <person name="Girlanda M."/>
            <person name="Hayes R."/>
            <person name="Keri Z."/>
            <person name="LaButti K."/>
            <person name="Lipzen A."/>
            <person name="Lombard V."/>
            <person name="Magnuson J."/>
            <person name="Maillard F."/>
            <person name="Morin E."/>
            <person name="Murat C."/>
            <person name="Nolan M."/>
            <person name="Ohm R."/>
            <person name="Pangilinan J."/>
            <person name="Pereira M."/>
            <person name="Perotto S."/>
            <person name="Peter M."/>
            <person name="Riley R."/>
            <person name="Sitrit Y."/>
            <person name="Stielow B."/>
            <person name="Szollosi G."/>
            <person name="Zifcakova L."/>
            <person name="Stursova M."/>
            <person name="Spatafora J.W."/>
            <person name="Tedersoo L."/>
            <person name="Vaario L.-M."/>
            <person name="Yamada A."/>
            <person name="Yan M."/>
            <person name="Wang P."/>
            <person name="Xu J."/>
            <person name="Bruns T."/>
            <person name="Baldrian P."/>
            <person name="Vilgalys R."/>
            <person name="Henrissat B."/>
            <person name="Grigoriev I.V."/>
            <person name="Hibbett D."/>
            <person name="Nagy L.G."/>
            <person name="Martin F.M."/>
        </authorList>
    </citation>
    <scope>NUCLEOTIDE SEQUENCE</scope>
    <source>
        <strain evidence="2">BED1</strain>
    </source>
</reference>
<organism evidence="2 3">
    <name type="scientific">Boletus edulis BED1</name>
    <dbReference type="NCBI Taxonomy" id="1328754"/>
    <lineage>
        <taxon>Eukaryota</taxon>
        <taxon>Fungi</taxon>
        <taxon>Dikarya</taxon>
        <taxon>Basidiomycota</taxon>
        <taxon>Agaricomycotina</taxon>
        <taxon>Agaricomycetes</taxon>
        <taxon>Agaricomycetidae</taxon>
        <taxon>Boletales</taxon>
        <taxon>Boletineae</taxon>
        <taxon>Boletaceae</taxon>
        <taxon>Boletoideae</taxon>
        <taxon>Boletus</taxon>
    </lineage>
</organism>
<evidence type="ECO:0000256" key="1">
    <source>
        <dbReference type="SAM" id="MobiDB-lite"/>
    </source>
</evidence>
<comment type="caution">
    <text evidence="2">The sequence shown here is derived from an EMBL/GenBank/DDBJ whole genome shotgun (WGS) entry which is preliminary data.</text>
</comment>
<name>A0AAD4BEM7_BOLED</name>
<sequence>RFSWTRHRSNFSIESVVSDFTGTHLERPGLGDKMLESAQERVSPLASISASPPPSLAGSTLGERICLEDCDNRASYDSIMDSQYESQKTDSLFEKTGHRNSVCSSDSTFFEEHPGNDAVKLPRYRPISSISIPSVHRPPNEVNGLRHGPSMHKS</sequence>
<dbReference type="Proteomes" id="UP001194468">
    <property type="component" value="Unassembled WGS sequence"/>
</dbReference>
<reference evidence="2" key="2">
    <citation type="journal article" date="2020" name="Nat. Commun.">
        <title>Large-scale genome sequencing of mycorrhizal fungi provides insights into the early evolution of symbiotic traits.</title>
        <authorList>
            <person name="Miyauchi S."/>
            <person name="Kiss E."/>
            <person name="Kuo A."/>
            <person name="Drula E."/>
            <person name="Kohler A."/>
            <person name="Sanchez-Garcia M."/>
            <person name="Morin E."/>
            <person name="Andreopoulos B."/>
            <person name="Barry K.W."/>
            <person name="Bonito G."/>
            <person name="Buee M."/>
            <person name="Carver A."/>
            <person name="Chen C."/>
            <person name="Cichocki N."/>
            <person name="Clum A."/>
            <person name="Culley D."/>
            <person name="Crous P.W."/>
            <person name="Fauchery L."/>
            <person name="Girlanda M."/>
            <person name="Hayes R.D."/>
            <person name="Keri Z."/>
            <person name="LaButti K."/>
            <person name="Lipzen A."/>
            <person name="Lombard V."/>
            <person name="Magnuson J."/>
            <person name="Maillard F."/>
            <person name="Murat C."/>
            <person name="Nolan M."/>
            <person name="Ohm R.A."/>
            <person name="Pangilinan J."/>
            <person name="Pereira M.F."/>
            <person name="Perotto S."/>
            <person name="Peter M."/>
            <person name="Pfister S."/>
            <person name="Riley R."/>
            <person name="Sitrit Y."/>
            <person name="Stielow J.B."/>
            <person name="Szollosi G."/>
            <person name="Zifcakova L."/>
            <person name="Stursova M."/>
            <person name="Spatafora J.W."/>
            <person name="Tedersoo L."/>
            <person name="Vaario L.M."/>
            <person name="Yamada A."/>
            <person name="Yan M."/>
            <person name="Wang P."/>
            <person name="Xu J."/>
            <person name="Bruns T."/>
            <person name="Baldrian P."/>
            <person name="Vilgalys R."/>
            <person name="Dunand C."/>
            <person name="Henrissat B."/>
            <person name="Grigoriev I.V."/>
            <person name="Hibbett D."/>
            <person name="Nagy L.G."/>
            <person name="Martin F.M."/>
        </authorList>
    </citation>
    <scope>NUCLEOTIDE SEQUENCE</scope>
    <source>
        <strain evidence="2">BED1</strain>
    </source>
</reference>
<accession>A0AAD4BEM7</accession>
<feature type="region of interest" description="Disordered" evidence="1">
    <location>
        <begin position="130"/>
        <end position="154"/>
    </location>
</feature>
<evidence type="ECO:0000313" key="2">
    <source>
        <dbReference type="EMBL" id="KAF8423157.1"/>
    </source>
</evidence>
<dbReference type="AlphaFoldDB" id="A0AAD4BEM7"/>
<proteinExistence type="predicted"/>
<gene>
    <name evidence="2" type="ORF">L210DRAFT_844309</name>
</gene>
<feature type="non-terminal residue" evidence="2">
    <location>
        <position position="1"/>
    </location>
</feature>
<evidence type="ECO:0000313" key="3">
    <source>
        <dbReference type="Proteomes" id="UP001194468"/>
    </source>
</evidence>
<keyword evidence="3" id="KW-1185">Reference proteome</keyword>
<dbReference type="EMBL" id="WHUW01000118">
    <property type="protein sequence ID" value="KAF8423157.1"/>
    <property type="molecule type" value="Genomic_DNA"/>
</dbReference>
<protein>
    <submittedName>
        <fullName evidence="2">Uncharacterized protein</fullName>
    </submittedName>
</protein>